<dbReference type="EMBL" id="PDDY01000004">
    <property type="protein sequence ID" value="PEH37952.1"/>
    <property type="molecule type" value="Genomic_DNA"/>
</dbReference>
<dbReference type="Pfam" id="PF01548">
    <property type="entry name" value="DEDD_Tnp_IS110"/>
    <property type="match status" value="1"/>
</dbReference>
<feature type="domain" description="Transposase IS116/IS110/IS902 C-terminal" evidence="2">
    <location>
        <begin position="214"/>
        <end position="293"/>
    </location>
</feature>
<dbReference type="NCBIfam" id="NF033542">
    <property type="entry name" value="transpos_IS110"/>
    <property type="match status" value="1"/>
</dbReference>
<gene>
    <name evidence="3" type="ORF">CRM94_26275</name>
</gene>
<feature type="domain" description="Transposase IS110-like N-terminal" evidence="1">
    <location>
        <begin position="9"/>
        <end position="148"/>
    </location>
</feature>
<dbReference type="Pfam" id="PF02371">
    <property type="entry name" value="Transposase_20"/>
    <property type="match status" value="1"/>
</dbReference>
<reference evidence="4" key="1">
    <citation type="submission" date="2017-09" db="EMBL/GenBank/DDBJ databases">
        <title>FDA dAtabase for Regulatory Grade micrObial Sequences (FDA-ARGOS): Supporting development and validation of Infectious Disease Dx tests.</title>
        <authorList>
            <person name="Minogue T."/>
            <person name="Wolcott M."/>
            <person name="Wasieloski L."/>
            <person name="Aguilar W."/>
            <person name="Moore D."/>
            <person name="Tallon L."/>
            <person name="Sadzewicz L."/>
            <person name="Ott S."/>
            <person name="Zhao X."/>
            <person name="Nagaraj S."/>
            <person name="Vavikolanu K."/>
            <person name="Aluvathingal J."/>
            <person name="Nadendla S."/>
            <person name="Sichtig H."/>
        </authorList>
    </citation>
    <scope>NUCLEOTIDE SEQUENCE [LARGE SCALE GENOMIC DNA]</scope>
    <source>
        <strain evidence="4">FDAARGOS_390</strain>
    </source>
</reference>
<organism evidence="3 4">
    <name type="scientific">Burkholderia gladioli</name>
    <name type="common">Pseudomonas marginata</name>
    <name type="synonym">Phytomonas marginata</name>
    <dbReference type="NCBI Taxonomy" id="28095"/>
    <lineage>
        <taxon>Bacteria</taxon>
        <taxon>Pseudomonadati</taxon>
        <taxon>Pseudomonadota</taxon>
        <taxon>Betaproteobacteria</taxon>
        <taxon>Burkholderiales</taxon>
        <taxon>Burkholderiaceae</taxon>
        <taxon>Burkholderia</taxon>
    </lineage>
</organism>
<proteinExistence type="predicted"/>
<dbReference type="PANTHER" id="PTHR33055:SF3">
    <property type="entry name" value="PUTATIVE TRANSPOSASE FOR IS117-RELATED"/>
    <property type="match status" value="1"/>
</dbReference>
<evidence type="ECO:0000259" key="1">
    <source>
        <dbReference type="Pfam" id="PF01548"/>
    </source>
</evidence>
<comment type="caution">
    <text evidence="3">The sequence shown here is derived from an EMBL/GenBank/DDBJ whole genome shotgun (WGS) entry which is preliminary data.</text>
</comment>
<accession>A0A2A7S383</accession>
<evidence type="ECO:0000313" key="3">
    <source>
        <dbReference type="EMBL" id="PEH37952.1"/>
    </source>
</evidence>
<name>A0A2A7S383_BURGA</name>
<dbReference type="InterPro" id="IPR047650">
    <property type="entry name" value="Transpos_IS110"/>
</dbReference>
<dbReference type="PANTHER" id="PTHR33055">
    <property type="entry name" value="TRANSPOSASE FOR INSERTION SEQUENCE ELEMENT IS1111A"/>
    <property type="match status" value="1"/>
</dbReference>
<evidence type="ECO:0000259" key="2">
    <source>
        <dbReference type="Pfam" id="PF02371"/>
    </source>
</evidence>
<dbReference type="GO" id="GO:0006313">
    <property type="term" value="P:DNA transposition"/>
    <property type="evidence" value="ECO:0007669"/>
    <property type="project" value="InterPro"/>
</dbReference>
<dbReference type="InterPro" id="IPR003346">
    <property type="entry name" value="Transposase_20"/>
</dbReference>
<dbReference type="RefSeq" id="WP_017922059.1">
    <property type="nucleotide sequence ID" value="NZ_CADEQR010000017.1"/>
</dbReference>
<dbReference type="AlphaFoldDB" id="A0A2A7S383"/>
<dbReference type="InterPro" id="IPR002525">
    <property type="entry name" value="Transp_IS110-like_N"/>
</dbReference>
<evidence type="ECO:0000313" key="4">
    <source>
        <dbReference type="Proteomes" id="UP000220629"/>
    </source>
</evidence>
<dbReference type="Proteomes" id="UP000220629">
    <property type="component" value="Unassembled WGS sequence"/>
</dbReference>
<dbReference type="GO" id="GO:0004803">
    <property type="term" value="F:transposase activity"/>
    <property type="evidence" value="ECO:0007669"/>
    <property type="project" value="InterPro"/>
</dbReference>
<protein>
    <submittedName>
        <fullName evidence="3">IS110 family transposase</fullName>
    </submittedName>
</protein>
<sequence length="347" mass="38874">MNDHRVYVIGIDLGKNWFHLVANDERGTELFRKKLNRGQLAEFAVTAPRCLIAMEACPGSQFWGRRFQQAGHELRIIPAQFVKPYLKSNKNDFNDAQAIAEAASRGSMRCVPLKTTDQIELQALHRVRQRFIVERTAVVNQMRALLLEHGIVIPVGRALFARRLPAVLADPQSGLSPRLSQIISRLRQRWLALDEEIDTASAEITQIARESELCRRVCTVPGVGPVVSTALIAAVGNGAAFKRARDMSAWLGLVPKQYSTGGKSNLGGISKRGNAYLRMMVIQGARALMIHMKRDQSRMGLWLREVEQRSHPHVALIALANKIVRICWKVLTSQQSYRPFVEVPATD</sequence>
<dbReference type="GO" id="GO:0003677">
    <property type="term" value="F:DNA binding"/>
    <property type="evidence" value="ECO:0007669"/>
    <property type="project" value="InterPro"/>
</dbReference>